<feature type="compositionally biased region" description="Basic and acidic residues" evidence="8">
    <location>
        <begin position="149"/>
        <end position="166"/>
    </location>
</feature>
<evidence type="ECO:0000256" key="8">
    <source>
        <dbReference type="SAM" id="MobiDB-lite"/>
    </source>
</evidence>
<dbReference type="Gene3D" id="3.30.160.60">
    <property type="entry name" value="Classic Zinc Finger"/>
    <property type="match status" value="2"/>
</dbReference>
<evidence type="ECO:0000256" key="7">
    <source>
        <dbReference type="PROSITE-ProRule" id="PRU00042"/>
    </source>
</evidence>
<dbReference type="EMBL" id="AP028923">
    <property type="protein sequence ID" value="BET02995.1"/>
    <property type="molecule type" value="Genomic_DNA"/>
</dbReference>
<feature type="domain" description="C2H2-type" evidence="9">
    <location>
        <begin position="100"/>
        <end position="127"/>
    </location>
</feature>
<keyword evidence="3" id="KW-0677">Repeat</keyword>
<keyword evidence="11" id="KW-1185">Reference proteome</keyword>
<dbReference type="Proteomes" id="UP001307889">
    <property type="component" value="Chromosome 15"/>
</dbReference>
<evidence type="ECO:0000256" key="5">
    <source>
        <dbReference type="ARBA" id="ARBA00022833"/>
    </source>
</evidence>
<evidence type="ECO:0000259" key="9">
    <source>
        <dbReference type="PROSITE" id="PS50157"/>
    </source>
</evidence>
<evidence type="ECO:0000256" key="4">
    <source>
        <dbReference type="ARBA" id="ARBA00022771"/>
    </source>
</evidence>
<dbReference type="SUPFAM" id="SSF57667">
    <property type="entry name" value="beta-beta-alpha zinc fingers"/>
    <property type="match status" value="2"/>
</dbReference>
<dbReference type="InterPro" id="IPR013087">
    <property type="entry name" value="Znf_C2H2_type"/>
</dbReference>
<dbReference type="PROSITE" id="PS50157">
    <property type="entry name" value="ZINC_FINGER_C2H2_2"/>
    <property type="match status" value="3"/>
</dbReference>
<dbReference type="Pfam" id="PF00096">
    <property type="entry name" value="zf-C2H2"/>
    <property type="match status" value="1"/>
</dbReference>
<feature type="domain" description="C2H2-type" evidence="9">
    <location>
        <begin position="428"/>
        <end position="451"/>
    </location>
</feature>
<evidence type="ECO:0000313" key="10">
    <source>
        <dbReference type="EMBL" id="BET02995.1"/>
    </source>
</evidence>
<evidence type="ECO:0000256" key="6">
    <source>
        <dbReference type="ARBA" id="ARBA00023242"/>
    </source>
</evidence>
<name>A0ABN7BGI9_9HEMI</name>
<feature type="region of interest" description="Disordered" evidence="8">
    <location>
        <begin position="516"/>
        <end position="551"/>
    </location>
</feature>
<dbReference type="InterPro" id="IPR050888">
    <property type="entry name" value="ZnF_C2H2-type_TF"/>
</dbReference>
<feature type="domain" description="C2H2-type" evidence="9">
    <location>
        <begin position="302"/>
        <end position="329"/>
    </location>
</feature>
<reference evidence="10 11" key="1">
    <citation type="submission" date="2023-09" db="EMBL/GenBank/DDBJ databases">
        <title>Nesidiocoris tenuis whole genome shotgun sequence.</title>
        <authorList>
            <person name="Shibata T."/>
            <person name="Shimoda M."/>
            <person name="Kobayashi T."/>
            <person name="Uehara T."/>
        </authorList>
    </citation>
    <scope>NUCLEOTIDE SEQUENCE [LARGE SCALE GENOMIC DNA]</scope>
    <source>
        <strain evidence="10 11">Japan</strain>
    </source>
</reference>
<evidence type="ECO:0000256" key="2">
    <source>
        <dbReference type="ARBA" id="ARBA00022723"/>
    </source>
</evidence>
<keyword evidence="2" id="KW-0479">Metal-binding</keyword>
<proteinExistence type="predicted"/>
<comment type="subcellular location">
    <subcellularLocation>
        <location evidence="1">Nucleus</location>
    </subcellularLocation>
</comment>
<evidence type="ECO:0000313" key="11">
    <source>
        <dbReference type="Proteomes" id="UP001307889"/>
    </source>
</evidence>
<dbReference type="InterPro" id="IPR036236">
    <property type="entry name" value="Znf_C2H2_sf"/>
</dbReference>
<dbReference type="PANTHER" id="PTHR24406">
    <property type="entry name" value="TRANSCRIPTIONAL REPRESSOR CTCFL-RELATED"/>
    <property type="match status" value="1"/>
</dbReference>
<feature type="region of interest" description="Disordered" evidence="8">
    <location>
        <begin position="149"/>
        <end position="174"/>
    </location>
</feature>
<keyword evidence="5" id="KW-0862">Zinc</keyword>
<sequence length="571" mass="63202">MLIFVESTNHFSVSLPLVLKPQEEPKTGPITCKGCNVAFNSTVGFGLHLKRSLKCVQANPDVDIPGVVDRNAKVLLTAQGQSVKIDGNGSEDNTKEDVVYMCEHCCSSFSSIWGLRTHERNSVGCKPDRPYEIPVPIPKSLADKLKKEFKEKKEKEREESKDKNEETPPAPSTTLVYSQLVPNADGKYKCSCEAVFNSIWGFRSHQRMSEKCKSQGPGENLIYRPSVSKKISLPPTAAKNSEAAPNVCPCCSARFSTPVGLRCHFRHSPDCGSTEAAPKRVDNTSDATVTSSGQVKASPGVYLCPCCPKDFKLPASLEQHFIDHAAETDSWVCCECDQIFADQFVLHRHFHKDHMGQWFCVMCLAEDLEAPNISTFKEFYTHIFGLHSNGHQSKEFAHKCMICLRSFATKGSLKLHTTTCKKSAEQKFSCASCGKVFSKKIHLNSHMRFSHPDIDVDPRFKYKCPNCPQRYMTEDELLVDHAKEGCITPGDVCDLCGEIYYIRGGLEAHMKAAHSQTVHSTRQGRPPKVGIEPSTPGNATDVDDCGEISSSLDIDVPSIVKIESMSPQSPD</sequence>
<keyword evidence="6" id="KW-0539">Nucleus</keyword>
<dbReference type="SMART" id="SM00355">
    <property type="entry name" value="ZnF_C2H2"/>
    <property type="match status" value="8"/>
</dbReference>
<gene>
    <name evidence="10" type="ORF">NTJ_15813</name>
</gene>
<keyword evidence="4 7" id="KW-0863">Zinc-finger</keyword>
<protein>
    <submittedName>
        <fullName evidence="10">Zinc finger protein</fullName>
    </submittedName>
</protein>
<organism evidence="10 11">
    <name type="scientific">Nesidiocoris tenuis</name>
    <dbReference type="NCBI Taxonomy" id="355587"/>
    <lineage>
        <taxon>Eukaryota</taxon>
        <taxon>Metazoa</taxon>
        <taxon>Ecdysozoa</taxon>
        <taxon>Arthropoda</taxon>
        <taxon>Hexapoda</taxon>
        <taxon>Insecta</taxon>
        <taxon>Pterygota</taxon>
        <taxon>Neoptera</taxon>
        <taxon>Paraneoptera</taxon>
        <taxon>Hemiptera</taxon>
        <taxon>Heteroptera</taxon>
        <taxon>Panheteroptera</taxon>
        <taxon>Cimicomorpha</taxon>
        <taxon>Miridae</taxon>
        <taxon>Dicyphina</taxon>
        <taxon>Nesidiocoris</taxon>
    </lineage>
</organism>
<dbReference type="PROSITE" id="PS00028">
    <property type="entry name" value="ZINC_FINGER_C2H2_1"/>
    <property type="match status" value="4"/>
</dbReference>
<evidence type="ECO:0000256" key="1">
    <source>
        <dbReference type="ARBA" id="ARBA00004123"/>
    </source>
</evidence>
<accession>A0ABN7BGI9</accession>
<evidence type="ECO:0000256" key="3">
    <source>
        <dbReference type="ARBA" id="ARBA00022737"/>
    </source>
</evidence>